<keyword evidence="3" id="KW-1185">Reference proteome</keyword>
<name>A0AAN6USI3_9PEZI</name>
<evidence type="ECO:0000313" key="2">
    <source>
        <dbReference type="EMBL" id="KAK4138100.1"/>
    </source>
</evidence>
<dbReference type="Pfam" id="PF09495">
    <property type="entry name" value="DUF2462"/>
    <property type="match status" value="1"/>
</dbReference>
<organism evidence="2 3">
    <name type="scientific">Trichocladium antarcticum</name>
    <dbReference type="NCBI Taxonomy" id="1450529"/>
    <lineage>
        <taxon>Eukaryota</taxon>
        <taxon>Fungi</taxon>
        <taxon>Dikarya</taxon>
        <taxon>Ascomycota</taxon>
        <taxon>Pezizomycotina</taxon>
        <taxon>Sordariomycetes</taxon>
        <taxon>Sordariomycetidae</taxon>
        <taxon>Sordariales</taxon>
        <taxon>Chaetomiaceae</taxon>
        <taxon>Trichocladium</taxon>
    </lineage>
</organism>
<dbReference type="AlphaFoldDB" id="A0AAN6USI3"/>
<comment type="caution">
    <text evidence="2">The sequence shown here is derived from an EMBL/GenBank/DDBJ whole genome shotgun (WGS) entry which is preliminary data.</text>
</comment>
<dbReference type="InterPro" id="IPR019034">
    <property type="entry name" value="UPF0390"/>
</dbReference>
<evidence type="ECO:0000256" key="1">
    <source>
        <dbReference type="SAM" id="MobiDB-lite"/>
    </source>
</evidence>
<reference evidence="2" key="2">
    <citation type="submission" date="2023-05" db="EMBL/GenBank/DDBJ databases">
        <authorList>
            <consortium name="Lawrence Berkeley National Laboratory"/>
            <person name="Steindorff A."/>
            <person name="Hensen N."/>
            <person name="Bonometti L."/>
            <person name="Westerberg I."/>
            <person name="Brannstrom I.O."/>
            <person name="Guillou S."/>
            <person name="Cros-Aarteil S."/>
            <person name="Calhoun S."/>
            <person name="Haridas S."/>
            <person name="Kuo A."/>
            <person name="Mondo S."/>
            <person name="Pangilinan J."/>
            <person name="Riley R."/>
            <person name="Labutti K."/>
            <person name="Andreopoulos B."/>
            <person name="Lipzen A."/>
            <person name="Chen C."/>
            <person name="Yanf M."/>
            <person name="Daum C."/>
            <person name="Ng V."/>
            <person name="Clum A."/>
            <person name="Ohm R."/>
            <person name="Martin F."/>
            <person name="Silar P."/>
            <person name="Natvig D."/>
            <person name="Lalanne C."/>
            <person name="Gautier V."/>
            <person name="Ament-Velasquez S.L."/>
            <person name="Kruys A."/>
            <person name="Hutchinson M.I."/>
            <person name="Powell A.J."/>
            <person name="Barry K."/>
            <person name="Miller A.N."/>
            <person name="Grigoriev I.V."/>
            <person name="Debuchy R."/>
            <person name="Gladieux P."/>
            <person name="Thoren M.H."/>
            <person name="Johannesson H."/>
        </authorList>
    </citation>
    <scope>NUCLEOTIDE SEQUENCE</scope>
    <source>
        <strain evidence="2">CBS 123565</strain>
    </source>
</reference>
<evidence type="ECO:0000313" key="3">
    <source>
        <dbReference type="Proteomes" id="UP001304895"/>
    </source>
</evidence>
<proteinExistence type="predicted"/>
<accession>A0AAN6USI3</accession>
<gene>
    <name evidence="2" type="ORF">BT67DRAFT_131906</name>
</gene>
<protein>
    <submittedName>
        <fullName evidence="2">Uncharacterized protein</fullName>
    </submittedName>
</protein>
<dbReference type="Proteomes" id="UP001304895">
    <property type="component" value="Unassembled WGS sequence"/>
</dbReference>
<dbReference type="EMBL" id="MU853402">
    <property type="protein sequence ID" value="KAK4138100.1"/>
    <property type="molecule type" value="Genomic_DNA"/>
</dbReference>
<reference evidence="2" key="1">
    <citation type="journal article" date="2023" name="Mol. Phylogenet. Evol.">
        <title>Genome-scale phylogeny and comparative genomics of the fungal order Sordariales.</title>
        <authorList>
            <person name="Hensen N."/>
            <person name="Bonometti L."/>
            <person name="Westerberg I."/>
            <person name="Brannstrom I.O."/>
            <person name="Guillou S."/>
            <person name="Cros-Aarteil S."/>
            <person name="Calhoun S."/>
            <person name="Haridas S."/>
            <person name="Kuo A."/>
            <person name="Mondo S."/>
            <person name="Pangilinan J."/>
            <person name="Riley R."/>
            <person name="LaButti K."/>
            <person name="Andreopoulos B."/>
            <person name="Lipzen A."/>
            <person name="Chen C."/>
            <person name="Yan M."/>
            <person name="Daum C."/>
            <person name="Ng V."/>
            <person name="Clum A."/>
            <person name="Steindorff A."/>
            <person name="Ohm R.A."/>
            <person name="Martin F."/>
            <person name="Silar P."/>
            <person name="Natvig D.O."/>
            <person name="Lalanne C."/>
            <person name="Gautier V."/>
            <person name="Ament-Velasquez S.L."/>
            <person name="Kruys A."/>
            <person name="Hutchinson M.I."/>
            <person name="Powell A.J."/>
            <person name="Barry K."/>
            <person name="Miller A.N."/>
            <person name="Grigoriev I.V."/>
            <person name="Debuchy R."/>
            <person name="Gladieux P."/>
            <person name="Hiltunen Thoren M."/>
            <person name="Johannesson H."/>
        </authorList>
    </citation>
    <scope>NUCLEOTIDE SEQUENCE</scope>
    <source>
        <strain evidence="2">CBS 123565</strain>
    </source>
</reference>
<sequence>MWWHNYDLAQARRISWSATFPLHPYSNQQRLFRQSAIGICHLSHRDDNMAQGLVKKGAKPAATGKGGKAGGKAKAKQAGGGAVNKPKRSKSTADKVQKKFTSGMVARTEAMLGERVGHLELLGKGRKKGEEKVFKGGSRKFG</sequence>
<feature type="region of interest" description="Disordered" evidence="1">
    <location>
        <begin position="57"/>
        <end position="100"/>
    </location>
</feature>